<dbReference type="KEGG" id="haad:MW046_06710"/>
<evidence type="ECO:0000313" key="2">
    <source>
        <dbReference type="Proteomes" id="UP000831768"/>
    </source>
</evidence>
<dbReference type="InterPro" id="IPR043851">
    <property type="entry name" value="DUF5813"/>
</dbReference>
<dbReference type="EMBL" id="CP096019">
    <property type="protein sequence ID" value="UPM41685.1"/>
    <property type="molecule type" value="Genomic_DNA"/>
</dbReference>
<proteinExistence type="predicted"/>
<dbReference type="GeneID" id="71927723"/>
<dbReference type="RefSeq" id="WP_247992365.1">
    <property type="nucleotide sequence ID" value="NZ_CP096019.1"/>
</dbReference>
<sequence length="169" mass="18608">MSTDAAVRRAFERHETYTDADEGFVVETTVFDSRVVAEASEETVYTLTIRTPTLAGAVEEDVGDNLLAGWFETFERRVEDAPKAVRAEIDLTVDMHSEDGEAIVTLQFPFDRPDRAPAVVKAMAEYVEGTYVEGVVPGFTYRPPVSELLADATHSEETEHDRGGGPLPL</sequence>
<dbReference type="Proteomes" id="UP000831768">
    <property type="component" value="Chromosome"/>
</dbReference>
<reference evidence="1" key="1">
    <citation type="submission" date="2022-04" db="EMBL/GenBank/DDBJ databases">
        <title>Halocatena sp. nov., isolated from a salt lake.</title>
        <authorList>
            <person name="Cui H.-L."/>
        </authorList>
    </citation>
    <scope>NUCLEOTIDE SEQUENCE</scope>
    <source>
        <strain evidence="1">AD-1</strain>
    </source>
</reference>
<name>A0A8T9ZYE8_9EURY</name>
<dbReference type="Pfam" id="PF19130">
    <property type="entry name" value="DUF5813"/>
    <property type="match status" value="1"/>
</dbReference>
<accession>A0A8T9ZYE8</accession>
<gene>
    <name evidence="1" type="ORF">MW046_06710</name>
</gene>
<dbReference type="AlphaFoldDB" id="A0A8T9ZYE8"/>
<evidence type="ECO:0000313" key="1">
    <source>
        <dbReference type="EMBL" id="UPM41685.1"/>
    </source>
</evidence>
<protein>
    <submittedName>
        <fullName evidence="1">DUF5813 family protein</fullName>
    </submittedName>
</protein>
<organism evidence="1 2">
    <name type="scientific">Halocatena salina</name>
    <dbReference type="NCBI Taxonomy" id="2934340"/>
    <lineage>
        <taxon>Archaea</taxon>
        <taxon>Methanobacteriati</taxon>
        <taxon>Methanobacteriota</taxon>
        <taxon>Stenosarchaea group</taxon>
        <taxon>Halobacteria</taxon>
        <taxon>Halobacteriales</taxon>
        <taxon>Natronomonadaceae</taxon>
        <taxon>Halocatena</taxon>
    </lineage>
</organism>
<keyword evidence="2" id="KW-1185">Reference proteome</keyword>